<name>A0A2N9EXI8_FAGSY</name>
<reference evidence="6" key="1">
    <citation type="submission" date="2018-02" db="EMBL/GenBank/DDBJ databases">
        <authorList>
            <person name="Cohen D.B."/>
            <person name="Kent A.D."/>
        </authorList>
    </citation>
    <scope>NUCLEOTIDE SEQUENCE</scope>
</reference>
<organism evidence="6">
    <name type="scientific">Fagus sylvatica</name>
    <name type="common">Beechnut</name>
    <dbReference type="NCBI Taxonomy" id="28930"/>
    <lineage>
        <taxon>Eukaryota</taxon>
        <taxon>Viridiplantae</taxon>
        <taxon>Streptophyta</taxon>
        <taxon>Embryophyta</taxon>
        <taxon>Tracheophyta</taxon>
        <taxon>Spermatophyta</taxon>
        <taxon>Magnoliopsida</taxon>
        <taxon>eudicotyledons</taxon>
        <taxon>Gunneridae</taxon>
        <taxon>Pentapetalae</taxon>
        <taxon>rosids</taxon>
        <taxon>fabids</taxon>
        <taxon>Fagales</taxon>
        <taxon>Fagaceae</taxon>
        <taxon>Fagus</taxon>
    </lineage>
</organism>
<evidence type="ECO:0000256" key="4">
    <source>
        <dbReference type="ARBA" id="ARBA00023136"/>
    </source>
</evidence>
<evidence type="ECO:0000313" key="6">
    <source>
        <dbReference type="EMBL" id="SPC79562.1"/>
    </source>
</evidence>
<sequence length="87" mass="9339">MGPTGGAPHPAREFFPTNPKHHHSHAWIPILATSLGVLLAVLVSLCVWLKYYLNVPPSPANGIAPPPPLPTVQEEIEMALSDTESIV</sequence>
<dbReference type="GO" id="GO:0016020">
    <property type="term" value="C:membrane"/>
    <property type="evidence" value="ECO:0007669"/>
    <property type="project" value="UniProtKB-SubCell"/>
</dbReference>
<gene>
    <name evidence="6" type="ORF">FSB_LOCUS7444</name>
</gene>
<feature type="transmembrane region" description="Helical" evidence="5">
    <location>
        <begin position="26"/>
        <end position="49"/>
    </location>
</feature>
<accession>A0A2N9EXI8</accession>
<protein>
    <recommendedName>
        <fullName evidence="7">Transmembrane protein</fullName>
    </recommendedName>
</protein>
<dbReference type="SUPFAM" id="SSF81338">
    <property type="entry name" value="Aquaporin-like"/>
    <property type="match status" value="1"/>
</dbReference>
<comment type="subcellular location">
    <subcellularLocation>
        <location evidence="1">Membrane</location>
        <topology evidence="1">Multi-pass membrane protein</topology>
    </subcellularLocation>
</comment>
<proteinExistence type="predicted"/>
<dbReference type="InterPro" id="IPR023271">
    <property type="entry name" value="Aquaporin-like"/>
</dbReference>
<dbReference type="EMBL" id="OIVN01000397">
    <property type="protein sequence ID" value="SPC79562.1"/>
    <property type="molecule type" value="Genomic_DNA"/>
</dbReference>
<evidence type="ECO:0000256" key="5">
    <source>
        <dbReference type="SAM" id="Phobius"/>
    </source>
</evidence>
<keyword evidence="4 5" id="KW-0472">Membrane</keyword>
<evidence type="ECO:0000256" key="1">
    <source>
        <dbReference type="ARBA" id="ARBA00004141"/>
    </source>
</evidence>
<keyword evidence="2 5" id="KW-0812">Transmembrane</keyword>
<evidence type="ECO:0000256" key="2">
    <source>
        <dbReference type="ARBA" id="ARBA00022692"/>
    </source>
</evidence>
<dbReference type="AlphaFoldDB" id="A0A2N9EXI8"/>
<evidence type="ECO:0008006" key="7">
    <source>
        <dbReference type="Google" id="ProtNLM"/>
    </source>
</evidence>
<keyword evidence="3 5" id="KW-1133">Transmembrane helix</keyword>
<evidence type="ECO:0000256" key="3">
    <source>
        <dbReference type="ARBA" id="ARBA00022989"/>
    </source>
</evidence>